<comment type="caution">
    <text evidence="2">The sequence shown here is derived from an EMBL/GenBank/DDBJ whole genome shotgun (WGS) entry which is preliminary data.</text>
</comment>
<dbReference type="RefSeq" id="WP_394317118.1">
    <property type="nucleotide sequence ID" value="NZ_JBHMQV010000004.1"/>
</dbReference>
<reference evidence="2 3" key="1">
    <citation type="submission" date="2024-09" db="EMBL/GenBank/DDBJ databases">
        <authorList>
            <person name="Sun Q."/>
            <person name="Mori K."/>
        </authorList>
    </citation>
    <scope>NUCLEOTIDE SEQUENCE [LARGE SCALE GENOMIC DNA]</scope>
    <source>
        <strain evidence="2 3">JCM 4557</strain>
    </source>
</reference>
<organism evidence="2 3">
    <name type="scientific">Streptomyces noboritoensis</name>
    <dbReference type="NCBI Taxonomy" id="67337"/>
    <lineage>
        <taxon>Bacteria</taxon>
        <taxon>Bacillati</taxon>
        <taxon>Actinomycetota</taxon>
        <taxon>Actinomycetes</taxon>
        <taxon>Kitasatosporales</taxon>
        <taxon>Streptomycetaceae</taxon>
        <taxon>Streptomyces</taxon>
    </lineage>
</organism>
<dbReference type="SUPFAM" id="SSF51735">
    <property type="entry name" value="NAD(P)-binding Rossmann-fold domains"/>
    <property type="match status" value="1"/>
</dbReference>
<dbReference type="PANTHER" id="PTHR43245:SF13">
    <property type="entry name" value="UDP-D-APIOSE_UDP-D-XYLOSE SYNTHASE 2"/>
    <property type="match status" value="1"/>
</dbReference>
<dbReference type="InterPro" id="IPR036291">
    <property type="entry name" value="NAD(P)-bd_dom_sf"/>
</dbReference>
<dbReference type="InterPro" id="IPR050177">
    <property type="entry name" value="Lipid_A_modif_metabolic_enz"/>
</dbReference>
<name>A0ABV6TBZ7_9ACTN</name>
<dbReference type="Pfam" id="PF01370">
    <property type="entry name" value="Epimerase"/>
    <property type="match status" value="1"/>
</dbReference>
<keyword evidence="3" id="KW-1185">Reference proteome</keyword>
<dbReference type="Gene3D" id="3.40.50.720">
    <property type="entry name" value="NAD(P)-binding Rossmann-like Domain"/>
    <property type="match status" value="1"/>
</dbReference>
<protein>
    <submittedName>
        <fullName evidence="2">NAD-dependent epimerase/dehydratase family protein</fullName>
    </submittedName>
</protein>
<proteinExistence type="predicted"/>
<evidence type="ECO:0000259" key="1">
    <source>
        <dbReference type="Pfam" id="PF01370"/>
    </source>
</evidence>
<accession>A0ABV6TBZ7</accession>
<dbReference type="EMBL" id="JBHMQV010000004">
    <property type="protein sequence ID" value="MFC0843318.1"/>
    <property type="molecule type" value="Genomic_DNA"/>
</dbReference>
<sequence length="337" mass="36161">MTTSVLVMGGSHFLGRAVALEALRRGWSVTVFNRGKTGRNPDGVRALQGDRTDQDDLVRLAGIGPWDAIIDTSGMSAGVVDLATRTLAESTSRYVYVSTVSVYAGWPMLPLTEDLPTLAEAEPLPDLPADVVVSYGVDKADAEKAARTNLGDALTILRPGVILGPEEYVGRLPWWLNRIKRGGRVLAPGNPDQSIAPVDARDVAAFACDRAEAGRRAEIFNLTAPTNAATMESFLRTCIEVTGSDAALEWVDGGFLLDHGAKQWTELPLWRTYPGTWAVSGVRAQEAGLACRPLSETVADTWSWLSSGETAVDNERAALIGLSEEKEAALLAAWDAR</sequence>
<gene>
    <name evidence="2" type="ORF">ACFH04_06145</name>
</gene>
<feature type="domain" description="NAD-dependent epimerase/dehydratase" evidence="1">
    <location>
        <begin position="5"/>
        <end position="222"/>
    </location>
</feature>
<dbReference type="PANTHER" id="PTHR43245">
    <property type="entry name" value="BIFUNCTIONAL POLYMYXIN RESISTANCE PROTEIN ARNA"/>
    <property type="match status" value="1"/>
</dbReference>
<evidence type="ECO:0000313" key="2">
    <source>
        <dbReference type="EMBL" id="MFC0843318.1"/>
    </source>
</evidence>
<dbReference type="InterPro" id="IPR001509">
    <property type="entry name" value="Epimerase_deHydtase"/>
</dbReference>
<evidence type="ECO:0000313" key="3">
    <source>
        <dbReference type="Proteomes" id="UP001589887"/>
    </source>
</evidence>
<dbReference type="Proteomes" id="UP001589887">
    <property type="component" value="Unassembled WGS sequence"/>
</dbReference>